<dbReference type="Proteomes" id="UP001633002">
    <property type="component" value="Unassembled WGS sequence"/>
</dbReference>
<dbReference type="AlphaFoldDB" id="A0ABD3GGP7"/>
<dbReference type="EMBL" id="JBJQOH010000008">
    <property type="protein sequence ID" value="KAL3677362.1"/>
    <property type="molecule type" value="Genomic_DNA"/>
</dbReference>
<evidence type="ECO:0000256" key="2">
    <source>
        <dbReference type="ARBA" id="ARBA00006003"/>
    </source>
</evidence>
<keyword evidence="10" id="KW-0325">Glycoprotein</keyword>
<evidence type="ECO:0000256" key="11">
    <source>
        <dbReference type="SAM" id="Phobius"/>
    </source>
</evidence>
<comment type="subcellular location">
    <subcellularLocation>
        <location evidence="1">Golgi apparatus membrane</location>
        <topology evidence="1">Single-pass type II membrane protein</topology>
    </subcellularLocation>
</comment>
<dbReference type="Gene3D" id="3.90.1480.20">
    <property type="entry name" value="Glycosyl transferase family 29"/>
    <property type="match status" value="1"/>
</dbReference>
<evidence type="ECO:0000256" key="3">
    <source>
        <dbReference type="ARBA" id="ARBA00022676"/>
    </source>
</evidence>
<gene>
    <name evidence="12" type="ORF">R1sor_027310</name>
</gene>
<name>A0ABD3GGP7_9MARC</name>
<evidence type="ECO:0000256" key="9">
    <source>
        <dbReference type="ARBA" id="ARBA00023136"/>
    </source>
</evidence>
<evidence type="ECO:0000313" key="12">
    <source>
        <dbReference type="EMBL" id="KAL3677362.1"/>
    </source>
</evidence>
<keyword evidence="9 11" id="KW-0472">Membrane</keyword>
<dbReference type="PANTHER" id="PTHR46779:SF1">
    <property type="entry name" value="BETA-1,6-GALACTOSYLTRANSFERASE GALT29A"/>
    <property type="match status" value="1"/>
</dbReference>
<keyword evidence="4" id="KW-0808">Transferase</keyword>
<dbReference type="InterPro" id="IPR001675">
    <property type="entry name" value="Glyco_trans_29"/>
</dbReference>
<organism evidence="12 13">
    <name type="scientific">Riccia sorocarpa</name>
    <dbReference type="NCBI Taxonomy" id="122646"/>
    <lineage>
        <taxon>Eukaryota</taxon>
        <taxon>Viridiplantae</taxon>
        <taxon>Streptophyta</taxon>
        <taxon>Embryophyta</taxon>
        <taxon>Marchantiophyta</taxon>
        <taxon>Marchantiopsida</taxon>
        <taxon>Marchantiidae</taxon>
        <taxon>Marchantiales</taxon>
        <taxon>Ricciaceae</taxon>
        <taxon>Riccia</taxon>
    </lineage>
</organism>
<evidence type="ECO:0000313" key="13">
    <source>
        <dbReference type="Proteomes" id="UP001633002"/>
    </source>
</evidence>
<accession>A0ABD3GGP7</accession>
<proteinExistence type="inferred from homology"/>
<dbReference type="PANTHER" id="PTHR46779">
    <property type="entry name" value="BETA-1,6-GALACTOSYLTRANSFERASE GALT29A"/>
    <property type="match status" value="1"/>
</dbReference>
<feature type="transmembrane region" description="Helical" evidence="11">
    <location>
        <begin position="83"/>
        <end position="103"/>
    </location>
</feature>
<reference evidence="12 13" key="1">
    <citation type="submission" date="2024-09" db="EMBL/GenBank/DDBJ databases">
        <title>Chromosome-scale assembly of Riccia sorocarpa.</title>
        <authorList>
            <person name="Paukszto L."/>
        </authorList>
    </citation>
    <scope>NUCLEOTIDE SEQUENCE [LARGE SCALE GENOMIC DNA]</scope>
    <source>
        <strain evidence="12">LP-2024</strain>
        <tissue evidence="12">Aerial parts of the thallus</tissue>
    </source>
</reference>
<evidence type="ECO:0000256" key="10">
    <source>
        <dbReference type="ARBA" id="ARBA00023180"/>
    </source>
</evidence>
<comment type="similarity">
    <text evidence="2">Belongs to the glycosyltransferase 29 family.</text>
</comment>
<evidence type="ECO:0000256" key="1">
    <source>
        <dbReference type="ARBA" id="ARBA00004323"/>
    </source>
</evidence>
<evidence type="ECO:0000256" key="4">
    <source>
        <dbReference type="ARBA" id="ARBA00022679"/>
    </source>
</evidence>
<evidence type="ECO:0000256" key="5">
    <source>
        <dbReference type="ARBA" id="ARBA00022692"/>
    </source>
</evidence>
<dbReference type="GO" id="GO:0000139">
    <property type="term" value="C:Golgi membrane"/>
    <property type="evidence" value="ECO:0007669"/>
    <property type="project" value="UniProtKB-SubCell"/>
</dbReference>
<comment type="caution">
    <text evidence="12">The sequence shown here is derived from an EMBL/GenBank/DDBJ whole genome shotgun (WGS) entry which is preliminary data.</text>
</comment>
<keyword evidence="7 11" id="KW-1133">Transmembrane helix</keyword>
<dbReference type="InterPro" id="IPR038578">
    <property type="entry name" value="GT29-like_sf"/>
</dbReference>
<keyword evidence="3" id="KW-0328">Glycosyltransferase</keyword>
<keyword evidence="6" id="KW-0735">Signal-anchor</keyword>
<evidence type="ECO:0000256" key="8">
    <source>
        <dbReference type="ARBA" id="ARBA00023034"/>
    </source>
</evidence>
<dbReference type="Pfam" id="PF00777">
    <property type="entry name" value="Glyco_transf_29"/>
    <property type="match status" value="1"/>
</dbReference>
<keyword evidence="8" id="KW-0333">Golgi apparatus</keyword>
<dbReference type="GO" id="GO:0016757">
    <property type="term" value="F:glycosyltransferase activity"/>
    <property type="evidence" value="ECO:0007669"/>
    <property type="project" value="UniProtKB-KW"/>
</dbReference>
<evidence type="ECO:0000256" key="7">
    <source>
        <dbReference type="ARBA" id="ARBA00022989"/>
    </source>
</evidence>
<protein>
    <submittedName>
        <fullName evidence="12">Uncharacterized protein</fullName>
    </submittedName>
</protein>
<evidence type="ECO:0000256" key="6">
    <source>
        <dbReference type="ARBA" id="ARBA00022968"/>
    </source>
</evidence>
<keyword evidence="5 11" id="KW-0812">Transmembrane</keyword>
<sequence length="509" mass="58355">MNVLCTSSHRPEYGYASRQIFHLISKALHPNEKSFLISRVRMALQRGNEAAVSSAASRSRALQMVSWQGSSHCHGSVIWSARLLLFACFLLLATSAVLTYPRLSVAEQIPALLWEGPSGRLAKDVPLQNLQNSVVEVESERTGQSDSVISSKFNESFLDFASIDPSEELDKKKIRMILDGKVDEIHSARNKWSYQKRMDHYMDIDRSPLKMRPRYESWLLQLQAPRFAQSWPKFRQMLQGWNRYRHYDPTVMKDLVQMVKNPLDQFSSQKSGPVHSLEEGAARYKTCAVVGNSGILLNRSFGHLIDSHEMVIRLNNARVHGFEEFVGSKTSLSFVNSNIYHACSRRLKCFCHPYGEVPIITYLCQVQHMMDVAYCGPNHQAPVLVTDPRLDNLCYRLVKWYSVKNFVETTGNPMESWAKHHDAGYFHYSSGFQAVVLALGICNKVDMFGFGKSLQAKHHYHTNQKAELSLHDYAAEYLFYDDLVKNRISFIPFFNEIPDFTFPKVEMFK</sequence>
<keyword evidence="13" id="KW-1185">Reference proteome</keyword>
<dbReference type="CDD" id="cd19952">
    <property type="entry name" value="GT29"/>
    <property type="match status" value="1"/>
</dbReference>